<dbReference type="CDD" id="cd11058">
    <property type="entry name" value="CYP60B-like"/>
    <property type="match status" value="1"/>
</dbReference>
<dbReference type="InterPro" id="IPR050121">
    <property type="entry name" value="Cytochrome_P450_monoxygenase"/>
</dbReference>
<proteinExistence type="inferred from homology"/>
<evidence type="ECO:0000313" key="8">
    <source>
        <dbReference type="Proteomes" id="UP000184330"/>
    </source>
</evidence>
<dbReference type="SUPFAM" id="SSF48264">
    <property type="entry name" value="Cytochrome P450"/>
    <property type="match status" value="1"/>
</dbReference>
<dbReference type="Proteomes" id="UP000184330">
    <property type="component" value="Unassembled WGS sequence"/>
</dbReference>
<keyword evidence="5" id="KW-0408">Iron</keyword>
<dbReference type="STRING" id="576137.A0A1L7WBT4"/>
<dbReference type="InterPro" id="IPR001128">
    <property type="entry name" value="Cyt_P450"/>
</dbReference>
<dbReference type="PRINTS" id="PR00463">
    <property type="entry name" value="EP450I"/>
</dbReference>
<feature type="region of interest" description="Disordered" evidence="6">
    <location>
        <begin position="404"/>
        <end position="423"/>
    </location>
</feature>
<dbReference type="AlphaFoldDB" id="A0A1L7WBT4"/>
<sequence length="508" mass="57545">MEVFALLLNIASTVIVLSALFYAGSAIYNVTFHPLASFPGPTIYGASILPAYYDLCIGNSASRTLELHEKYGPVVRMTPNDLSFSSAQAWRERKTDIYGYRKGHKNLERDPRFFYVDPERTQNIIASNEANHARMRRVMIHAFSESALREQEPIITSYCDLLIQRLSYQQEAKGAVDIAAWLNFASFDIIGDLTFGESFHALEKGEDHWWMSTIFNGFKIGVMLPAVVRTKDKFRNFIRDKTLSRLSMETDRRDVTAVIMRHNDKKEMSERELITNAGCLIIAGSESTATLLSGLIFHLLSTPRVLALLQQEIRQAFTSQSAINFASVSKLLYLQACIEEALRLYPPMPCGLPRQVPVEGMIIDGHFVPGNTSVSMHQLSTGRSARNFKDPLKFVPERWLKDEPRASDEAAASAPQRSSQYSTNDEFSLRYGNDDFAASQPFAIGLTVSRKQNLAFAEMWSIMARLVWKFDMELQLDSLNWDQQKVYVLWSKPPLNVRLSAHGRTKNL</sequence>
<keyword evidence="8" id="KW-1185">Reference proteome</keyword>
<keyword evidence="7" id="KW-0560">Oxidoreductase</keyword>
<evidence type="ECO:0000256" key="1">
    <source>
        <dbReference type="ARBA" id="ARBA00001971"/>
    </source>
</evidence>
<reference evidence="7 8" key="1">
    <citation type="submission" date="2016-03" db="EMBL/GenBank/DDBJ databases">
        <authorList>
            <person name="Ploux O."/>
        </authorList>
    </citation>
    <scope>NUCLEOTIDE SEQUENCE [LARGE SCALE GENOMIC DNA]</scope>
    <source>
        <strain evidence="7 8">UAMH 11012</strain>
    </source>
</reference>
<dbReference type="Gene3D" id="1.10.630.10">
    <property type="entry name" value="Cytochrome P450"/>
    <property type="match status" value="1"/>
</dbReference>
<dbReference type="Pfam" id="PF00067">
    <property type="entry name" value="p450"/>
    <property type="match status" value="1"/>
</dbReference>
<dbReference type="GO" id="GO:0016705">
    <property type="term" value="F:oxidoreductase activity, acting on paired donors, with incorporation or reduction of molecular oxygen"/>
    <property type="evidence" value="ECO:0007669"/>
    <property type="project" value="InterPro"/>
</dbReference>
<organism evidence="7 8">
    <name type="scientific">Phialocephala subalpina</name>
    <dbReference type="NCBI Taxonomy" id="576137"/>
    <lineage>
        <taxon>Eukaryota</taxon>
        <taxon>Fungi</taxon>
        <taxon>Dikarya</taxon>
        <taxon>Ascomycota</taxon>
        <taxon>Pezizomycotina</taxon>
        <taxon>Leotiomycetes</taxon>
        <taxon>Helotiales</taxon>
        <taxon>Mollisiaceae</taxon>
        <taxon>Phialocephala</taxon>
        <taxon>Phialocephala fortinii species complex</taxon>
    </lineage>
</organism>
<evidence type="ECO:0000256" key="6">
    <source>
        <dbReference type="SAM" id="MobiDB-lite"/>
    </source>
</evidence>
<comment type="cofactor">
    <cofactor evidence="1">
        <name>heme</name>
        <dbReference type="ChEBI" id="CHEBI:30413"/>
    </cofactor>
</comment>
<dbReference type="PANTHER" id="PTHR24305">
    <property type="entry name" value="CYTOCHROME P450"/>
    <property type="match status" value="1"/>
</dbReference>
<gene>
    <name evidence="7" type="ORF">PAC_00114</name>
</gene>
<evidence type="ECO:0000256" key="3">
    <source>
        <dbReference type="ARBA" id="ARBA00022617"/>
    </source>
</evidence>
<name>A0A1L7WBT4_9HELO</name>
<comment type="similarity">
    <text evidence="2">Belongs to the cytochrome P450 family.</text>
</comment>
<accession>A0A1L7WBT4</accession>
<dbReference type="InterPro" id="IPR036396">
    <property type="entry name" value="Cyt_P450_sf"/>
</dbReference>
<evidence type="ECO:0000313" key="7">
    <source>
        <dbReference type="EMBL" id="CZR50242.1"/>
    </source>
</evidence>
<dbReference type="GO" id="GO:0020037">
    <property type="term" value="F:heme binding"/>
    <property type="evidence" value="ECO:0007669"/>
    <property type="project" value="InterPro"/>
</dbReference>
<dbReference type="GO" id="GO:0005506">
    <property type="term" value="F:iron ion binding"/>
    <property type="evidence" value="ECO:0007669"/>
    <property type="project" value="InterPro"/>
</dbReference>
<dbReference type="PANTHER" id="PTHR24305:SF210">
    <property type="entry name" value="CYTOCHROME P450 MONOOXYGENASE ASQL-RELATED"/>
    <property type="match status" value="1"/>
</dbReference>
<keyword evidence="4" id="KW-0479">Metal-binding</keyword>
<protein>
    <submittedName>
        <fullName evidence="7">Related to isotrichodermin C-15 hydroxylase (Cytochrome P-450 monooxygenase CYP65A1)</fullName>
    </submittedName>
</protein>
<dbReference type="OrthoDB" id="1470350at2759"/>
<keyword evidence="7" id="KW-0503">Monooxygenase</keyword>
<evidence type="ECO:0000256" key="5">
    <source>
        <dbReference type="ARBA" id="ARBA00023004"/>
    </source>
</evidence>
<evidence type="ECO:0000256" key="2">
    <source>
        <dbReference type="ARBA" id="ARBA00010617"/>
    </source>
</evidence>
<keyword evidence="3" id="KW-0349">Heme</keyword>
<dbReference type="GO" id="GO:0004497">
    <property type="term" value="F:monooxygenase activity"/>
    <property type="evidence" value="ECO:0007669"/>
    <property type="project" value="UniProtKB-KW"/>
</dbReference>
<evidence type="ECO:0000256" key="4">
    <source>
        <dbReference type="ARBA" id="ARBA00022723"/>
    </source>
</evidence>
<dbReference type="EMBL" id="FJOG01000001">
    <property type="protein sequence ID" value="CZR50242.1"/>
    <property type="molecule type" value="Genomic_DNA"/>
</dbReference>
<dbReference type="InterPro" id="IPR002401">
    <property type="entry name" value="Cyt_P450_E_grp-I"/>
</dbReference>